<comment type="caution">
    <text evidence="2">The sequence shown here is derived from an EMBL/GenBank/DDBJ whole genome shotgun (WGS) entry which is preliminary data.</text>
</comment>
<sequence length="162" mass="18877">MLELRQLTDNDVRLVEKWLQNEHVKKWYDIPHLGVSIDDWMHEIHERDTTYNWITYFILSYQNKPIGFCQYYACIDSKDEDFGSLDTSHAYGIDYFIGEEDFLGKGFGKQMIQVLTKYIFTHTNAEVITADIDTNNTASMHVLTACGFDLLDVGGSRYVKQK</sequence>
<dbReference type="RefSeq" id="WP_134168049.1">
    <property type="nucleotide sequence ID" value="NZ_SODD01000004.1"/>
</dbReference>
<accession>A0A4R8A6V8</accession>
<organism evidence="2 3">
    <name type="scientific">Breznakia blatticola</name>
    <dbReference type="NCBI Taxonomy" id="1754012"/>
    <lineage>
        <taxon>Bacteria</taxon>
        <taxon>Bacillati</taxon>
        <taxon>Bacillota</taxon>
        <taxon>Erysipelotrichia</taxon>
        <taxon>Erysipelotrichales</taxon>
        <taxon>Erysipelotrichaceae</taxon>
        <taxon>Breznakia</taxon>
    </lineage>
</organism>
<evidence type="ECO:0000313" key="3">
    <source>
        <dbReference type="Proteomes" id="UP000294743"/>
    </source>
</evidence>
<keyword evidence="3" id="KW-1185">Reference proteome</keyword>
<evidence type="ECO:0000259" key="1">
    <source>
        <dbReference type="PROSITE" id="PS51186"/>
    </source>
</evidence>
<dbReference type="GO" id="GO:0016747">
    <property type="term" value="F:acyltransferase activity, transferring groups other than amino-acyl groups"/>
    <property type="evidence" value="ECO:0007669"/>
    <property type="project" value="InterPro"/>
</dbReference>
<protein>
    <submittedName>
        <fullName evidence="2">Aminoglycoside 6'-N-acetyltransferase</fullName>
    </submittedName>
</protein>
<keyword evidence="2" id="KW-0808">Transferase</keyword>
<evidence type="ECO:0000313" key="2">
    <source>
        <dbReference type="EMBL" id="TDW25524.1"/>
    </source>
</evidence>
<name>A0A4R8A6V8_9FIRM</name>
<dbReference type="Pfam" id="PF13523">
    <property type="entry name" value="Acetyltransf_8"/>
    <property type="match status" value="1"/>
</dbReference>
<dbReference type="PANTHER" id="PTHR43415">
    <property type="entry name" value="SPERMIDINE N(1)-ACETYLTRANSFERASE"/>
    <property type="match status" value="1"/>
</dbReference>
<reference evidence="2 3" key="1">
    <citation type="submission" date="2019-03" db="EMBL/GenBank/DDBJ databases">
        <title>Genomic Encyclopedia of Type Strains, Phase IV (KMG-IV): sequencing the most valuable type-strain genomes for metagenomic binning, comparative biology and taxonomic classification.</title>
        <authorList>
            <person name="Goeker M."/>
        </authorList>
    </citation>
    <scope>NUCLEOTIDE SEQUENCE [LARGE SCALE GENOMIC DNA]</scope>
    <source>
        <strain evidence="2 3">DSM 28867</strain>
    </source>
</reference>
<feature type="domain" description="N-acetyltransferase" evidence="1">
    <location>
        <begin position="2"/>
        <end position="162"/>
    </location>
</feature>
<gene>
    <name evidence="2" type="ORF">EDD63_10452</name>
</gene>
<dbReference type="InterPro" id="IPR000182">
    <property type="entry name" value="GNAT_dom"/>
</dbReference>
<dbReference type="Gene3D" id="3.40.630.30">
    <property type="match status" value="1"/>
</dbReference>
<proteinExistence type="predicted"/>
<dbReference type="EMBL" id="SODD01000004">
    <property type="protein sequence ID" value="TDW25524.1"/>
    <property type="molecule type" value="Genomic_DNA"/>
</dbReference>
<dbReference type="InterPro" id="IPR016181">
    <property type="entry name" value="Acyl_CoA_acyltransferase"/>
</dbReference>
<dbReference type="PANTHER" id="PTHR43415:SF3">
    <property type="entry name" value="GNAT-FAMILY ACETYLTRANSFERASE"/>
    <property type="match status" value="1"/>
</dbReference>
<dbReference type="Proteomes" id="UP000294743">
    <property type="component" value="Unassembled WGS sequence"/>
</dbReference>
<dbReference type="OrthoDB" id="9795206at2"/>
<dbReference type="SUPFAM" id="SSF55729">
    <property type="entry name" value="Acyl-CoA N-acyltransferases (Nat)"/>
    <property type="match status" value="1"/>
</dbReference>
<dbReference type="PROSITE" id="PS51186">
    <property type="entry name" value="GNAT"/>
    <property type="match status" value="1"/>
</dbReference>
<dbReference type="AlphaFoldDB" id="A0A4R8A6V8"/>